<accession>X1RBB2</accession>
<feature type="domain" description="DUF6531" evidence="2">
    <location>
        <begin position="1"/>
        <end position="41"/>
    </location>
</feature>
<sequence>MPIVFKRSYNNQAAFDGPMGHKWDFSYNMRAKIEGDGDTVTIYSGNRWKRVYLKSGSDYVAPTGYHDTLTRLYDDTAGDTFYYLTDKHGTEDKFDSAGCMLSITDRKGNGLSFEYNATDHLIKITDDFDREVALSYNENGRLSSITDWDNNTTSYTYDQTDTGKLTTVTYPESRDIEYGYDNDYNITSITDPKDNVYLTNRYDGSDRVDSQTYGSASCTFVYDPGNSKTTYTDYEGNLIEVIYNEAGYTLTKVVYLDATTSCTTTYGYNSDNDCIQIVYPESNSVEYSYDSKGSVI</sequence>
<dbReference type="AlphaFoldDB" id="X1RBB2"/>
<gene>
    <name evidence="4" type="ORF">S12H4_18639</name>
</gene>
<proteinExistence type="predicted"/>
<feature type="domain" description="Teneurin-like YD-shell" evidence="3">
    <location>
        <begin position="91"/>
        <end position="200"/>
    </location>
</feature>
<evidence type="ECO:0000259" key="3">
    <source>
        <dbReference type="Pfam" id="PF25023"/>
    </source>
</evidence>
<name>X1RBB2_9ZZZZ</name>
<dbReference type="EMBL" id="BARW01009232">
    <property type="protein sequence ID" value="GAI77853.1"/>
    <property type="molecule type" value="Genomic_DNA"/>
</dbReference>
<dbReference type="InterPro" id="IPR006530">
    <property type="entry name" value="YD"/>
</dbReference>
<dbReference type="Gene3D" id="2.180.10.10">
    <property type="entry name" value="RHS repeat-associated core"/>
    <property type="match status" value="1"/>
</dbReference>
<dbReference type="InterPro" id="IPR056823">
    <property type="entry name" value="TEN-like_YD-shell"/>
</dbReference>
<dbReference type="Pfam" id="PF20148">
    <property type="entry name" value="DUF6531"/>
    <property type="match status" value="1"/>
</dbReference>
<feature type="non-terminal residue" evidence="4">
    <location>
        <position position="296"/>
    </location>
</feature>
<keyword evidence="1" id="KW-0677">Repeat</keyword>
<dbReference type="InterPro" id="IPR050708">
    <property type="entry name" value="T6SS_VgrG/RHS"/>
</dbReference>
<reference evidence="4" key="1">
    <citation type="journal article" date="2014" name="Front. Microbiol.">
        <title>High frequency of phylogenetically diverse reductive dehalogenase-homologous genes in deep subseafloor sedimentary metagenomes.</title>
        <authorList>
            <person name="Kawai M."/>
            <person name="Futagami T."/>
            <person name="Toyoda A."/>
            <person name="Takaki Y."/>
            <person name="Nishi S."/>
            <person name="Hori S."/>
            <person name="Arai W."/>
            <person name="Tsubouchi T."/>
            <person name="Morono Y."/>
            <person name="Uchiyama I."/>
            <person name="Ito T."/>
            <person name="Fujiyama A."/>
            <person name="Inagaki F."/>
            <person name="Takami H."/>
        </authorList>
    </citation>
    <scope>NUCLEOTIDE SEQUENCE</scope>
    <source>
        <strain evidence="4">Expedition CK06-06</strain>
    </source>
</reference>
<dbReference type="Pfam" id="PF25023">
    <property type="entry name" value="TEN_YD-shell"/>
    <property type="match status" value="1"/>
</dbReference>
<dbReference type="NCBIfam" id="TIGR01643">
    <property type="entry name" value="YD_repeat_2x"/>
    <property type="match status" value="2"/>
</dbReference>
<evidence type="ECO:0000259" key="2">
    <source>
        <dbReference type="Pfam" id="PF20148"/>
    </source>
</evidence>
<evidence type="ECO:0000313" key="4">
    <source>
        <dbReference type="EMBL" id="GAI77853.1"/>
    </source>
</evidence>
<organism evidence="4">
    <name type="scientific">marine sediment metagenome</name>
    <dbReference type="NCBI Taxonomy" id="412755"/>
    <lineage>
        <taxon>unclassified sequences</taxon>
        <taxon>metagenomes</taxon>
        <taxon>ecological metagenomes</taxon>
    </lineage>
</organism>
<protein>
    <submittedName>
        <fullName evidence="4">Uncharacterized protein</fullName>
    </submittedName>
</protein>
<comment type="caution">
    <text evidence="4">The sequence shown here is derived from an EMBL/GenBank/DDBJ whole genome shotgun (WGS) entry which is preliminary data.</text>
</comment>
<dbReference type="InterPro" id="IPR045351">
    <property type="entry name" value="DUF6531"/>
</dbReference>
<evidence type="ECO:0000256" key="1">
    <source>
        <dbReference type="ARBA" id="ARBA00022737"/>
    </source>
</evidence>
<dbReference type="PANTHER" id="PTHR32305:SF15">
    <property type="entry name" value="PROTEIN RHSA-RELATED"/>
    <property type="match status" value="1"/>
</dbReference>
<dbReference type="PANTHER" id="PTHR32305">
    <property type="match status" value="1"/>
</dbReference>